<dbReference type="EMBL" id="PKPP01021728">
    <property type="protein sequence ID" value="PWA34728.1"/>
    <property type="molecule type" value="Genomic_DNA"/>
</dbReference>
<gene>
    <name evidence="2" type="ORF">CTI12_AA616390</name>
</gene>
<feature type="region of interest" description="Disordered" evidence="1">
    <location>
        <begin position="1"/>
        <end position="28"/>
    </location>
</feature>
<dbReference type="Proteomes" id="UP000245207">
    <property type="component" value="Unassembled WGS sequence"/>
</dbReference>
<proteinExistence type="predicted"/>
<reference evidence="2 3" key="1">
    <citation type="journal article" date="2018" name="Mol. Plant">
        <title>The genome of Artemisia annua provides insight into the evolution of Asteraceae family and artemisinin biosynthesis.</title>
        <authorList>
            <person name="Shen Q."/>
            <person name="Zhang L."/>
            <person name="Liao Z."/>
            <person name="Wang S."/>
            <person name="Yan T."/>
            <person name="Shi P."/>
            <person name="Liu M."/>
            <person name="Fu X."/>
            <person name="Pan Q."/>
            <person name="Wang Y."/>
            <person name="Lv Z."/>
            <person name="Lu X."/>
            <person name="Zhang F."/>
            <person name="Jiang W."/>
            <person name="Ma Y."/>
            <person name="Chen M."/>
            <person name="Hao X."/>
            <person name="Li L."/>
            <person name="Tang Y."/>
            <person name="Lv G."/>
            <person name="Zhou Y."/>
            <person name="Sun X."/>
            <person name="Brodelius P.E."/>
            <person name="Rose J.K.C."/>
            <person name="Tang K."/>
        </authorList>
    </citation>
    <scope>NUCLEOTIDE SEQUENCE [LARGE SCALE GENOMIC DNA]</scope>
    <source>
        <strain evidence="3">cv. Huhao1</strain>
        <tissue evidence="2">Leaf</tissue>
    </source>
</reference>
<dbReference type="OrthoDB" id="1744081at2759"/>
<organism evidence="2 3">
    <name type="scientific">Artemisia annua</name>
    <name type="common">Sweet wormwood</name>
    <dbReference type="NCBI Taxonomy" id="35608"/>
    <lineage>
        <taxon>Eukaryota</taxon>
        <taxon>Viridiplantae</taxon>
        <taxon>Streptophyta</taxon>
        <taxon>Embryophyta</taxon>
        <taxon>Tracheophyta</taxon>
        <taxon>Spermatophyta</taxon>
        <taxon>Magnoliopsida</taxon>
        <taxon>eudicotyledons</taxon>
        <taxon>Gunneridae</taxon>
        <taxon>Pentapetalae</taxon>
        <taxon>asterids</taxon>
        <taxon>campanulids</taxon>
        <taxon>Asterales</taxon>
        <taxon>Asteraceae</taxon>
        <taxon>Asteroideae</taxon>
        <taxon>Anthemideae</taxon>
        <taxon>Artemisiinae</taxon>
        <taxon>Artemisia</taxon>
    </lineage>
</organism>
<keyword evidence="3" id="KW-1185">Reference proteome</keyword>
<evidence type="ECO:0000256" key="1">
    <source>
        <dbReference type="SAM" id="MobiDB-lite"/>
    </source>
</evidence>
<dbReference type="AlphaFoldDB" id="A0A2U1KDC5"/>
<evidence type="ECO:0000313" key="3">
    <source>
        <dbReference type="Proteomes" id="UP000245207"/>
    </source>
</evidence>
<evidence type="ECO:0000313" key="2">
    <source>
        <dbReference type="EMBL" id="PWA34728.1"/>
    </source>
</evidence>
<comment type="caution">
    <text evidence="2">The sequence shown here is derived from an EMBL/GenBank/DDBJ whole genome shotgun (WGS) entry which is preliminary data.</text>
</comment>
<name>A0A2U1KDC5_ARTAN</name>
<accession>A0A2U1KDC5</accession>
<sequence length="52" mass="5673">MKSKDQKTLLVSESGDDNDRRHAPVSSPMTKKGVYAAISYMTCAGQGVEDLR</sequence>
<protein>
    <submittedName>
        <fullName evidence="2">Sugar phosphate transporter domain-containing protein</fullName>
    </submittedName>
</protein>